<evidence type="ECO:0000256" key="7">
    <source>
        <dbReference type="RuleBase" id="RU003331"/>
    </source>
</evidence>
<feature type="binding site" evidence="5">
    <location>
        <position position="125"/>
    </location>
    <ligand>
        <name>ATP</name>
        <dbReference type="ChEBI" id="CHEBI:30616"/>
    </ligand>
</feature>
<feature type="region of interest" description="NMP" evidence="5">
    <location>
        <begin position="33"/>
        <end position="62"/>
    </location>
</feature>
<evidence type="ECO:0000313" key="9">
    <source>
        <dbReference type="EMBL" id="OGF19350.1"/>
    </source>
</evidence>
<feature type="binding site" evidence="5">
    <location>
        <begin position="88"/>
        <end position="91"/>
    </location>
    <ligand>
        <name>AMP</name>
        <dbReference type="ChEBI" id="CHEBI:456215"/>
    </ligand>
</feature>
<comment type="pathway">
    <text evidence="5">Purine metabolism; AMP biosynthesis via salvage pathway; AMP from ADP: step 1/1.</text>
</comment>
<dbReference type="GO" id="GO:0004017">
    <property type="term" value="F:AMP kinase activity"/>
    <property type="evidence" value="ECO:0007669"/>
    <property type="project" value="UniProtKB-UniRule"/>
</dbReference>
<comment type="subcellular location">
    <subcellularLocation>
        <location evidence="5 7">Cytoplasm</location>
    </subcellularLocation>
</comment>
<dbReference type="Proteomes" id="UP000177878">
    <property type="component" value="Unassembled WGS sequence"/>
</dbReference>
<dbReference type="PROSITE" id="PS00113">
    <property type="entry name" value="ADENYLATE_KINASE"/>
    <property type="match status" value="1"/>
</dbReference>
<dbReference type="Gene3D" id="3.40.50.300">
    <property type="entry name" value="P-loop containing nucleotide triphosphate hydrolases"/>
    <property type="match status" value="1"/>
</dbReference>
<comment type="function">
    <text evidence="5">Catalyzes the reversible transfer of the terminal phosphate group between ATP and AMP. Plays an important role in cellular energy homeostasis and in adenine nucleotide metabolism.</text>
</comment>
<dbReference type="CDD" id="cd01428">
    <property type="entry name" value="ADK"/>
    <property type="match status" value="1"/>
</dbReference>
<evidence type="ECO:0000256" key="2">
    <source>
        <dbReference type="ARBA" id="ARBA00022727"/>
    </source>
</evidence>
<dbReference type="HAMAP" id="MF_00235">
    <property type="entry name" value="Adenylate_kinase_Adk"/>
    <property type="match status" value="1"/>
</dbReference>
<dbReference type="GO" id="GO:0005737">
    <property type="term" value="C:cytoplasm"/>
    <property type="evidence" value="ECO:0007669"/>
    <property type="project" value="UniProtKB-SubCell"/>
</dbReference>
<feature type="binding site" evidence="5">
    <location>
        <position position="170"/>
    </location>
    <ligand>
        <name>AMP</name>
        <dbReference type="ChEBI" id="CHEBI:456215"/>
    </ligand>
</feature>
<gene>
    <name evidence="5" type="primary">adk</name>
    <name evidence="9" type="ORF">A3I35_03130</name>
</gene>
<evidence type="ECO:0000313" key="10">
    <source>
        <dbReference type="Proteomes" id="UP000177878"/>
    </source>
</evidence>
<feature type="binding site" evidence="5">
    <location>
        <position position="39"/>
    </location>
    <ligand>
        <name>AMP</name>
        <dbReference type="ChEBI" id="CHEBI:456215"/>
    </ligand>
</feature>
<dbReference type="SUPFAM" id="SSF52540">
    <property type="entry name" value="P-loop containing nucleoside triphosphate hydrolases"/>
    <property type="match status" value="1"/>
</dbReference>
<keyword evidence="4 5" id="KW-0418">Kinase</keyword>
<organism evidence="9 10">
    <name type="scientific">Candidatus Falkowbacteria bacterium RIFCSPLOWO2_02_FULL_45_15</name>
    <dbReference type="NCBI Taxonomy" id="1797988"/>
    <lineage>
        <taxon>Bacteria</taxon>
        <taxon>Candidatus Falkowiibacteriota</taxon>
    </lineage>
</organism>
<dbReference type="InterPro" id="IPR006259">
    <property type="entry name" value="Adenyl_kin_sub"/>
</dbReference>
<feature type="domain" description="Adenylate kinase active site lid" evidence="8">
    <location>
        <begin position="125"/>
        <end position="161"/>
    </location>
</feature>
<comment type="domain">
    <text evidence="5">Consists of three domains, a large central CORE domain and two small peripheral domains, NMPbind and LID, which undergo movements during catalysis. The LID domain closes over the site of phosphoryl transfer upon ATP binding. Assembling and dissambling the active center during each catalytic cycle provides an effective means to prevent ATP hydrolysis. Some bacteria have evolved a zinc-coordinating structure that stabilizes the LID domain.</text>
</comment>
<comment type="subunit">
    <text evidence="5 7">Monomer.</text>
</comment>
<feature type="binding site" evidence="5">
    <location>
        <position position="131"/>
    </location>
    <ligand>
        <name>Zn(2+)</name>
        <dbReference type="ChEBI" id="CHEBI:29105"/>
        <note>structural</note>
    </ligand>
</feature>
<feature type="binding site" evidence="5">
    <location>
        <position position="196"/>
    </location>
    <ligand>
        <name>ATP</name>
        <dbReference type="ChEBI" id="CHEBI:30616"/>
    </ligand>
</feature>
<evidence type="ECO:0000256" key="6">
    <source>
        <dbReference type="RuleBase" id="RU003330"/>
    </source>
</evidence>
<dbReference type="InterPro" id="IPR027417">
    <property type="entry name" value="P-loop_NTPase"/>
</dbReference>
<feature type="binding site" evidence="5">
    <location>
        <begin position="60"/>
        <end position="62"/>
    </location>
    <ligand>
        <name>AMP</name>
        <dbReference type="ChEBI" id="CHEBI:456215"/>
    </ligand>
</feature>
<evidence type="ECO:0000256" key="5">
    <source>
        <dbReference type="HAMAP-Rule" id="MF_00235"/>
    </source>
</evidence>
<comment type="similarity">
    <text evidence="5 6">Belongs to the adenylate kinase family.</text>
</comment>
<dbReference type="EMBL" id="MFFV01000034">
    <property type="protein sequence ID" value="OGF19350.1"/>
    <property type="molecule type" value="Genomic_DNA"/>
</dbReference>
<evidence type="ECO:0000259" key="8">
    <source>
        <dbReference type="Pfam" id="PF05191"/>
    </source>
</evidence>
<dbReference type="PRINTS" id="PR00094">
    <property type="entry name" value="ADENYLTKNASE"/>
</dbReference>
<dbReference type="UniPathway" id="UPA00588">
    <property type="reaction ID" value="UER00649"/>
</dbReference>
<comment type="caution">
    <text evidence="9">The sequence shown here is derived from an EMBL/GenBank/DDBJ whole genome shotgun (WGS) entry which is preliminary data.</text>
</comment>
<keyword evidence="5 7" id="KW-0067">ATP-binding</keyword>
<evidence type="ECO:0000256" key="3">
    <source>
        <dbReference type="ARBA" id="ARBA00022741"/>
    </source>
</evidence>
<dbReference type="AlphaFoldDB" id="A0A1F5RY44"/>
<keyword evidence="2 5" id="KW-0545">Nucleotide biosynthesis</keyword>
<comment type="caution">
    <text evidence="5">Lacks conserved residue(s) required for the propagation of feature annotation.</text>
</comment>
<accession>A0A1F5RY44</accession>
<feature type="binding site" evidence="5">
    <location>
        <begin position="13"/>
        <end position="18"/>
    </location>
    <ligand>
        <name>ATP</name>
        <dbReference type="ChEBI" id="CHEBI:30616"/>
    </ligand>
</feature>
<dbReference type="InterPro" id="IPR033690">
    <property type="entry name" value="Adenylat_kinase_CS"/>
</dbReference>
<dbReference type="GO" id="GO:0044209">
    <property type="term" value="P:AMP salvage"/>
    <property type="evidence" value="ECO:0007669"/>
    <property type="project" value="UniProtKB-UniRule"/>
</dbReference>
<dbReference type="STRING" id="1797988.A3I35_03130"/>
<comment type="catalytic activity">
    <reaction evidence="5 7">
        <text>AMP + ATP = 2 ADP</text>
        <dbReference type="Rhea" id="RHEA:12973"/>
        <dbReference type="ChEBI" id="CHEBI:30616"/>
        <dbReference type="ChEBI" id="CHEBI:456215"/>
        <dbReference type="ChEBI" id="CHEBI:456216"/>
        <dbReference type="EC" id="2.7.4.3"/>
    </reaction>
</comment>
<feature type="binding site" evidence="5">
    <location>
        <position position="152"/>
    </location>
    <ligand>
        <name>Zn(2+)</name>
        <dbReference type="ChEBI" id="CHEBI:29105"/>
        <note>structural</note>
    </ligand>
</feature>
<feature type="binding site" evidence="5">
    <location>
        <begin position="134"/>
        <end position="135"/>
    </location>
    <ligand>
        <name>ATP</name>
        <dbReference type="ChEBI" id="CHEBI:30616"/>
    </ligand>
</feature>
<dbReference type="GO" id="GO:0008270">
    <property type="term" value="F:zinc ion binding"/>
    <property type="evidence" value="ECO:0007669"/>
    <property type="project" value="UniProtKB-UniRule"/>
</dbReference>
<evidence type="ECO:0000256" key="4">
    <source>
        <dbReference type="ARBA" id="ARBA00022777"/>
    </source>
</evidence>
<keyword evidence="5" id="KW-0479">Metal-binding</keyword>
<dbReference type="NCBIfam" id="NF001381">
    <property type="entry name" value="PRK00279.1-3"/>
    <property type="match status" value="1"/>
</dbReference>
<name>A0A1F5RY44_9BACT</name>
<sequence>MSKLIICLLGPQGSGKGTQAKILSQKLNLPHISVGDLFRLAIESNTELGRQVGPIINSGKLVPDEIAFNLLKERVANLDCSGGFILDGYPRTIKQAELLDQSVKLDKVVVIEISDAEAVKRLTSRRHCPRCGAIYNLYTLPKPHEDELCDKCKVKLVQRVDDTETAVRERLQQYHAITEPLIKHYQGQAVKINGEQTIEQVAADIAKSVGRLQLNQMLDN</sequence>
<dbReference type="GO" id="GO:0005524">
    <property type="term" value="F:ATP binding"/>
    <property type="evidence" value="ECO:0007669"/>
    <property type="project" value="UniProtKB-UniRule"/>
</dbReference>
<keyword evidence="5" id="KW-0862">Zinc</keyword>
<feature type="binding site" evidence="5">
    <location>
        <position position="149"/>
    </location>
    <ligand>
        <name>Zn(2+)</name>
        <dbReference type="ChEBI" id="CHEBI:29105"/>
        <note>structural</note>
    </ligand>
</feature>
<feature type="binding site" evidence="5">
    <location>
        <position position="128"/>
    </location>
    <ligand>
        <name>Zn(2+)</name>
        <dbReference type="ChEBI" id="CHEBI:29105"/>
        <note>structural</note>
    </ligand>
</feature>
<dbReference type="InterPro" id="IPR007862">
    <property type="entry name" value="Adenylate_kinase_lid-dom"/>
</dbReference>
<feature type="binding site" evidence="5">
    <location>
        <position position="159"/>
    </location>
    <ligand>
        <name>AMP</name>
        <dbReference type="ChEBI" id="CHEBI:456215"/>
    </ligand>
</feature>
<dbReference type="NCBIfam" id="TIGR01351">
    <property type="entry name" value="adk"/>
    <property type="match status" value="1"/>
</dbReference>
<feature type="binding site" evidence="5">
    <location>
        <position position="95"/>
    </location>
    <ligand>
        <name>AMP</name>
        <dbReference type="ChEBI" id="CHEBI:456215"/>
    </ligand>
</feature>
<evidence type="ECO:0000256" key="1">
    <source>
        <dbReference type="ARBA" id="ARBA00022679"/>
    </source>
</evidence>
<keyword evidence="3 5" id="KW-0547">Nucleotide-binding</keyword>
<proteinExistence type="inferred from homology"/>
<keyword evidence="1 5" id="KW-0808">Transferase</keyword>
<dbReference type="Pfam" id="PF00406">
    <property type="entry name" value="ADK"/>
    <property type="match status" value="1"/>
</dbReference>
<keyword evidence="5" id="KW-0963">Cytoplasm</keyword>
<dbReference type="InterPro" id="IPR000850">
    <property type="entry name" value="Adenylat/UMP-CMP_kin"/>
</dbReference>
<protein>
    <recommendedName>
        <fullName evidence="5 7">Adenylate kinase</fullName>
        <shortName evidence="5">AK</shortName>
        <ecNumber evidence="5 7">2.7.4.3</ecNumber>
    </recommendedName>
    <alternativeName>
        <fullName evidence="5">ATP-AMP transphosphorylase</fullName>
    </alternativeName>
    <alternativeName>
        <fullName evidence="5">ATP:AMP phosphotransferase</fullName>
    </alternativeName>
    <alternativeName>
        <fullName evidence="5">Adenylate monophosphate kinase</fullName>
    </alternativeName>
</protein>
<dbReference type="EC" id="2.7.4.3" evidence="5 7"/>
<reference evidence="9 10" key="1">
    <citation type="journal article" date="2016" name="Nat. Commun.">
        <title>Thousands of microbial genomes shed light on interconnected biogeochemical processes in an aquifer system.</title>
        <authorList>
            <person name="Anantharaman K."/>
            <person name="Brown C.T."/>
            <person name="Hug L.A."/>
            <person name="Sharon I."/>
            <person name="Castelle C.J."/>
            <person name="Probst A.J."/>
            <person name="Thomas B.C."/>
            <person name="Singh A."/>
            <person name="Wilkins M.J."/>
            <person name="Karaoz U."/>
            <person name="Brodie E.L."/>
            <person name="Williams K.H."/>
            <person name="Hubbard S.S."/>
            <person name="Banfield J.F."/>
        </authorList>
    </citation>
    <scope>NUCLEOTIDE SEQUENCE [LARGE SCALE GENOMIC DNA]</scope>
</reference>
<dbReference type="PANTHER" id="PTHR23359">
    <property type="entry name" value="NUCLEOTIDE KINASE"/>
    <property type="match status" value="1"/>
</dbReference>
<dbReference type="Pfam" id="PF05191">
    <property type="entry name" value="ADK_lid"/>
    <property type="match status" value="1"/>
</dbReference>